<dbReference type="OrthoDB" id="7809559at2"/>
<protein>
    <submittedName>
        <fullName evidence="7">3-phenylpropionate/trans-cinnamate dioxygenase ferredoxin reductase subunit</fullName>
    </submittedName>
</protein>
<dbReference type="PRINTS" id="PR00411">
    <property type="entry name" value="PNDRDTASEI"/>
</dbReference>
<dbReference type="EMBL" id="PPCN01000004">
    <property type="protein sequence ID" value="POF31449.1"/>
    <property type="molecule type" value="Genomic_DNA"/>
</dbReference>
<dbReference type="RefSeq" id="WP_103222390.1">
    <property type="nucleotide sequence ID" value="NZ_PPCN01000004.1"/>
</dbReference>
<evidence type="ECO:0000256" key="3">
    <source>
        <dbReference type="ARBA" id="ARBA00022827"/>
    </source>
</evidence>
<dbReference type="Pfam" id="PF14759">
    <property type="entry name" value="Reductase_C"/>
    <property type="match status" value="1"/>
</dbReference>
<dbReference type="GO" id="GO:0051213">
    <property type="term" value="F:dioxygenase activity"/>
    <property type="evidence" value="ECO:0007669"/>
    <property type="project" value="UniProtKB-KW"/>
</dbReference>
<organism evidence="7 8">
    <name type="scientific">Roseibium marinum</name>
    <dbReference type="NCBI Taxonomy" id="281252"/>
    <lineage>
        <taxon>Bacteria</taxon>
        <taxon>Pseudomonadati</taxon>
        <taxon>Pseudomonadota</taxon>
        <taxon>Alphaproteobacteria</taxon>
        <taxon>Hyphomicrobiales</taxon>
        <taxon>Stappiaceae</taxon>
        <taxon>Roseibium</taxon>
    </lineage>
</organism>
<comment type="caution">
    <text evidence="7">The sequence shown here is derived from an EMBL/GenBank/DDBJ whole genome shotgun (WGS) entry which is preliminary data.</text>
</comment>
<keyword evidence="3" id="KW-0274">FAD</keyword>
<dbReference type="InterPro" id="IPR036188">
    <property type="entry name" value="FAD/NAD-bd_sf"/>
</dbReference>
<feature type="domain" description="Reductase C-terminal" evidence="6">
    <location>
        <begin position="321"/>
        <end position="385"/>
    </location>
</feature>
<evidence type="ECO:0000256" key="4">
    <source>
        <dbReference type="ARBA" id="ARBA00023002"/>
    </source>
</evidence>
<dbReference type="PRINTS" id="PR00368">
    <property type="entry name" value="FADPNR"/>
</dbReference>
<evidence type="ECO:0000259" key="6">
    <source>
        <dbReference type="Pfam" id="PF14759"/>
    </source>
</evidence>
<accession>A0A2S3UVG4</accession>
<dbReference type="PANTHER" id="PTHR43557">
    <property type="entry name" value="APOPTOSIS-INDUCING FACTOR 1"/>
    <property type="match status" value="1"/>
</dbReference>
<dbReference type="SUPFAM" id="SSF55424">
    <property type="entry name" value="FAD/NAD-linked reductases, dimerisation (C-terminal) domain"/>
    <property type="match status" value="1"/>
</dbReference>
<dbReference type="InterPro" id="IPR050446">
    <property type="entry name" value="FAD-oxidoreductase/Apoptosis"/>
</dbReference>
<dbReference type="PANTHER" id="PTHR43557:SF2">
    <property type="entry name" value="RIESKE DOMAIN-CONTAINING PROTEIN-RELATED"/>
    <property type="match status" value="1"/>
</dbReference>
<keyword evidence="8" id="KW-1185">Reference proteome</keyword>
<dbReference type="Pfam" id="PF07992">
    <property type="entry name" value="Pyr_redox_2"/>
    <property type="match status" value="1"/>
</dbReference>
<evidence type="ECO:0000256" key="2">
    <source>
        <dbReference type="ARBA" id="ARBA00022630"/>
    </source>
</evidence>
<dbReference type="Gene3D" id="3.30.390.30">
    <property type="match status" value="1"/>
</dbReference>
<dbReference type="SUPFAM" id="SSF51905">
    <property type="entry name" value="FAD/NAD(P)-binding domain"/>
    <property type="match status" value="1"/>
</dbReference>
<comment type="cofactor">
    <cofactor evidence="1">
        <name>FAD</name>
        <dbReference type="ChEBI" id="CHEBI:57692"/>
    </cofactor>
</comment>
<feature type="domain" description="FAD/NAD(P)-binding" evidence="5">
    <location>
        <begin position="5"/>
        <end position="302"/>
    </location>
</feature>
<evidence type="ECO:0000313" key="8">
    <source>
        <dbReference type="Proteomes" id="UP000236959"/>
    </source>
</evidence>
<evidence type="ECO:0000313" key="7">
    <source>
        <dbReference type="EMBL" id="POF31449.1"/>
    </source>
</evidence>
<reference evidence="7 8" key="1">
    <citation type="submission" date="2018-01" db="EMBL/GenBank/DDBJ databases">
        <title>Genomic Encyclopedia of Archaeal and Bacterial Type Strains, Phase II (KMG-II): from individual species to whole genera.</title>
        <authorList>
            <person name="Goeker M."/>
        </authorList>
    </citation>
    <scope>NUCLEOTIDE SEQUENCE [LARGE SCALE GENOMIC DNA]</scope>
    <source>
        <strain evidence="7 8">DSM 17023</strain>
    </source>
</reference>
<dbReference type="InterPro" id="IPR016156">
    <property type="entry name" value="FAD/NAD-linked_Rdtase_dimer_sf"/>
</dbReference>
<dbReference type="Gene3D" id="3.50.50.60">
    <property type="entry name" value="FAD/NAD(P)-binding domain"/>
    <property type="match status" value="2"/>
</dbReference>
<gene>
    <name evidence="7" type="ORF">CLV41_10411</name>
</gene>
<evidence type="ECO:0000259" key="5">
    <source>
        <dbReference type="Pfam" id="PF07992"/>
    </source>
</evidence>
<dbReference type="InterPro" id="IPR023753">
    <property type="entry name" value="FAD/NAD-binding_dom"/>
</dbReference>
<keyword evidence="2" id="KW-0285">Flavoprotein</keyword>
<name>A0A2S3UVG4_9HYPH</name>
<dbReference type="InterPro" id="IPR028202">
    <property type="entry name" value="Reductase_C"/>
</dbReference>
<dbReference type="GO" id="GO:0005737">
    <property type="term" value="C:cytoplasm"/>
    <property type="evidence" value="ECO:0007669"/>
    <property type="project" value="TreeGrafter"/>
</dbReference>
<evidence type="ECO:0000256" key="1">
    <source>
        <dbReference type="ARBA" id="ARBA00001974"/>
    </source>
</evidence>
<dbReference type="GO" id="GO:0016651">
    <property type="term" value="F:oxidoreductase activity, acting on NAD(P)H"/>
    <property type="evidence" value="ECO:0007669"/>
    <property type="project" value="TreeGrafter"/>
</dbReference>
<proteinExistence type="predicted"/>
<sequence length="392" mass="41887">MNAPIVIVGAGQAGMKAAETLRSKGYDGDLVLFGDERWFPYQRPPLSKAYLKGSMAEEQLYLRPEAYFAAQAIDLRLGTRVDSLDVQSSRVWLENGEKLAYSRLLLATGTRARQIPLPGADLDGVFTLRSMDDISPLREALACARRIVIIGAGYVGMEFAAVAAGMDKSVQVVEAQSRVLMRSVAPEISEYFQTLHGRNGVGFHLGVNVAALEGSSGAVTAVKLADGSALEADLVLVAVGAVPVTGLAEAAGLEVSSGIVVDEACRTSAPDIFAAGDCSLYPSKRYGRQFRLESVQNAIDQAKAAACAMLGESVAYDPVPWFWSDQFDTKLQIAGLSEGYDRTRLEGDPDSGSFSLSYFSGDRLLAVDAINAPRQHMLARRELAQLPEAAAA</sequence>
<dbReference type="Proteomes" id="UP000236959">
    <property type="component" value="Unassembled WGS sequence"/>
</dbReference>
<dbReference type="AlphaFoldDB" id="A0A2S3UVG4"/>
<keyword evidence="4" id="KW-0560">Oxidoreductase</keyword>
<keyword evidence="7" id="KW-0223">Dioxygenase</keyword>